<dbReference type="PANTHER" id="PTHR33542:SF5">
    <property type="entry name" value="FERROCHELATASE CHE1"/>
    <property type="match status" value="1"/>
</dbReference>
<dbReference type="AlphaFoldDB" id="A0A1T4YRY3"/>
<protein>
    <submittedName>
        <fullName evidence="3">Sirohydrochlorin ferrochelatase</fullName>
    </submittedName>
</protein>
<dbReference type="Gene3D" id="3.40.50.1400">
    <property type="match status" value="2"/>
</dbReference>
<evidence type="ECO:0000256" key="2">
    <source>
        <dbReference type="ARBA" id="ARBA00023239"/>
    </source>
</evidence>
<dbReference type="GO" id="GO:0046872">
    <property type="term" value="F:metal ion binding"/>
    <property type="evidence" value="ECO:0007669"/>
    <property type="project" value="UniProtKB-KW"/>
</dbReference>
<dbReference type="RefSeq" id="WP_078698628.1">
    <property type="nucleotide sequence ID" value="NZ_LT796768.1"/>
</dbReference>
<keyword evidence="4" id="KW-1185">Reference proteome</keyword>
<dbReference type="SUPFAM" id="SSF53800">
    <property type="entry name" value="Chelatase"/>
    <property type="match status" value="1"/>
</dbReference>
<gene>
    <name evidence="3" type="ORF">SAMN06295964_0434</name>
</gene>
<dbReference type="InterPro" id="IPR002762">
    <property type="entry name" value="CbiX-like"/>
</dbReference>
<keyword evidence="2" id="KW-0456">Lyase</keyword>
<organism evidence="3 4">
    <name type="scientific">Aeromicrobium choanae</name>
    <dbReference type="NCBI Taxonomy" id="1736691"/>
    <lineage>
        <taxon>Bacteria</taxon>
        <taxon>Bacillati</taxon>
        <taxon>Actinomycetota</taxon>
        <taxon>Actinomycetes</taxon>
        <taxon>Propionibacteriales</taxon>
        <taxon>Nocardioidaceae</taxon>
        <taxon>Aeromicrobium</taxon>
    </lineage>
</organism>
<evidence type="ECO:0000256" key="1">
    <source>
        <dbReference type="ARBA" id="ARBA00022723"/>
    </source>
</evidence>
<evidence type="ECO:0000313" key="3">
    <source>
        <dbReference type="EMBL" id="SKB04035.1"/>
    </source>
</evidence>
<evidence type="ECO:0000313" key="4">
    <source>
        <dbReference type="Proteomes" id="UP000191040"/>
    </source>
</evidence>
<dbReference type="STRING" id="1736691.SAMN06295964_0434"/>
<accession>A0A1T4YRY3</accession>
<sequence length="238" mass="24950">MRIASRPVLIACSHGTRSARGAAAVAALVEAVRRALPSVEVRDTWVDVQEPALPEVAASVADRPAVVVPLLLSAGYHVHHDIAGVVTRRPGHVAADPLGPHPAITRTLVSRLHDEGLRPDDTVVLGASASSDPRALADLRATAADLSVRLGRRVELGHVGHCGTPLGEVVAAVRRPGRRVLVASHLLAPGHFHDALGRAGADVVTAPLLDERRPDERLVSLVLERYAAACAHDLATAV</sequence>
<dbReference type="PANTHER" id="PTHR33542">
    <property type="entry name" value="SIROHYDROCHLORIN FERROCHELATASE, CHLOROPLASTIC"/>
    <property type="match status" value="1"/>
</dbReference>
<dbReference type="InterPro" id="IPR050963">
    <property type="entry name" value="Sirohydro_Cobaltochel/CbiX"/>
</dbReference>
<dbReference type="Proteomes" id="UP000191040">
    <property type="component" value="Chromosome I"/>
</dbReference>
<dbReference type="EMBL" id="LT796768">
    <property type="protein sequence ID" value="SKB04035.1"/>
    <property type="molecule type" value="Genomic_DNA"/>
</dbReference>
<name>A0A1T4YRY3_9ACTN</name>
<proteinExistence type="predicted"/>
<dbReference type="Pfam" id="PF01903">
    <property type="entry name" value="CbiX"/>
    <property type="match status" value="1"/>
</dbReference>
<dbReference type="OrthoDB" id="7345302at2"/>
<keyword evidence="1" id="KW-0479">Metal-binding</keyword>
<reference evidence="4" key="1">
    <citation type="submission" date="2017-02" db="EMBL/GenBank/DDBJ databases">
        <authorList>
            <person name="Varghese N."/>
            <person name="Submissions S."/>
        </authorList>
    </citation>
    <scope>NUCLEOTIDE SEQUENCE [LARGE SCALE GENOMIC DNA]</scope>
    <source>
        <strain evidence="4">9H-4</strain>
    </source>
</reference>
<dbReference type="GO" id="GO:0016829">
    <property type="term" value="F:lyase activity"/>
    <property type="evidence" value="ECO:0007669"/>
    <property type="project" value="UniProtKB-KW"/>
</dbReference>